<dbReference type="GO" id="GO:0004180">
    <property type="term" value="F:carboxypeptidase activity"/>
    <property type="evidence" value="ECO:0007669"/>
    <property type="project" value="UniProtKB-KW"/>
</dbReference>
<dbReference type="Pfam" id="PF13715">
    <property type="entry name" value="CarbopepD_reg_2"/>
    <property type="match status" value="1"/>
</dbReference>
<protein>
    <submittedName>
        <fullName evidence="1">Carboxypeptidase-like regulatory domain-containing protein</fullName>
    </submittedName>
</protein>
<dbReference type="Pfam" id="PF18939">
    <property type="entry name" value="DUF5686"/>
    <property type="match status" value="1"/>
</dbReference>
<evidence type="ECO:0000313" key="1">
    <source>
        <dbReference type="EMBL" id="TKK69864.1"/>
    </source>
</evidence>
<dbReference type="EMBL" id="SZQL01000004">
    <property type="protein sequence ID" value="TKK69864.1"/>
    <property type="molecule type" value="Genomic_DNA"/>
</dbReference>
<name>A0A4U3L668_9BACT</name>
<evidence type="ECO:0000313" key="2">
    <source>
        <dbReference type="Proteomes" id="UP000305848"/>
    </source>
</evidence>
<dbReference type="InterPro" id="IPR008969">
    <property type="entry name" value="CarboxyPept-like_regulatory"/>
</dbReference>
<gene>
    <name evidence="1" type="ORF">FC093_07250</name>
</gene>
<dbReference type="AlphaFoldDB" id="A0A4U3L668"/>
<dbReference type="Gene3D" id="2.60.40.1120">
    <property type="entry name" value="Carboxypeptidase-like, regulatory domain"/>
    <property type="match status" value="1"/>
</dbReference>
<accession>A0A4U3L668</accession>
<sequence length="825" mass="94003">MKQRDYKKVPLLLVYLLMTLAVAAQKITGRITGELGQPLPFASVTIKGTTTGVVANAEGVFSIEVQPGKYTLACQHIGYFSSEVEVSVGNADVNININLPLQQYNLSGVTVHSGGENPAYAIIRKAIQKRPEYEHEIKALQCDVYIKGRLQLRSHPQRFLGQKVDLPDTAQNQTLFLSETVARYSKSEPDKEKVEVISTRVSGNSSGYGLSFPQIISFYNNNIQIGENLNPRGFVSPIGDNALDFYDYKLNGTFYDNGLMINHIRVIPKHAYEPTFNGYINIIEDSWRIYSVQLTILKEQQMQLLDTLKIDQQYIPVGNTWMVKQQVIYPSMNLFGFSGYGDFVQVYSNYNLNPHFDKNFFNNVIIKYPDSSNKKPAPYWDTIRPVPLNAIEKEDYRKKDSLEILRQSPHYIDSVDRKKNKPKVIPLILTGQTFIHTREKLTYTFDPLINVLNYNTVEGADIIFSPDITKRWGTGRRSLFISPTLRYGFSNEHFNAHLTGNYNWGKRYANSFYFSGGRRVFQFNNNQPITSFSNTLGSLLFRRNYMKIYEAAFGKLAFTKGIGNGFTVGISGEFQDRYPLQNTTDYHMFNLAKERVHFTPNYPFEISNSNILHHQAAIASVNISWQPGAKYIELPSGKINIGSDYPAFGASLTQGIHGLAGSDVNYTKWTGNVTDDVDLKLAGTFSYRVMAGGFLNRKSVFLPDYQYYYANRGVAATEYLNSFQLMPYYAFGNTNKFYTEAHVEYHLNGLLTNKIPLMRRWNWFFVVGGNALYLKDKQYYEYFLAIDNILKIFRINFIQTYEPQGHNTSGITFSAAGLLTSKKED</sequence>
<dbReference type="Proteomes" id="UP000305848">
    <property type="component" value="Unassembled WGS sequence"/>
</dbReference>
<organism evidence="1 2">
    <name type="scientific">Ilyomonas limi</name>
    <dbReference type="NCBI Taxonomy" id="2575867"/>
    <lineage>
        <taxon>Bacteria</taxon>
        <taxon>Pseudomonadati</taxon>
        <taxon>Bacteroidota</taxon>
        <taxon>Chitinophagia</taxon>
        <taxon>Chitinophagales</taxon>
        <taxon>Chitinophagaceae</taxon>
        <taxon>Ilyomonas</taxon>
    </lineage>
</organism>
<keyword evidence="1" id="KW-0378">Hydrolase</keyword>
<dbReference type="InterPro" id="IPR043741">
    <property type="entry name" value="DUF5686"/>
</dbReference>
<proteinExistence type="predicted"/>
<reference evidence="1 2" key="1">
    <citation type="submission" date="2019-05" db="EMBL/GenBank/DDBJ databases">
        <title>Panacibacter sp. strain 17mud1-8 Genome sequencing and assembly.</title>
        <authorList>
            <person name="Chhetri G."/>
        </authorList>
    </citation>
    <scope>NUCLEOTIDE SEQUENCE [LARGE SCALE GENOMIC DNA]</scope>
    <source>
        <strain evidence="1 2">17mud1-8</strain>
    </source>
</reference>
<dbReference type="SUPFAM" id="SSF49464">
    <property type="entry name" value="Carboxypeptidase regulatory domain-like"/>
    <property type="match status" value="1"/>
</dbReference>
<keyword evidence="2" id="KW-1185">Reference proteome</keyword>
<dbReference type="RefSeq" id="WP_137261086.1">
    <property type="nucleotide sequence ID" value="NZ_SZQL01000004.1"/>
</dbReference>
<keyword evidence="1" id="KW-0645">Protease</keyword>
<comment type="caution">
    <text evidence="1">The sequence shown here is derived from an EMBL/GenBank/DDBJ whole genome shotgun (WGS) entry which is preliminary data.</text>
</comment>
<dbReference type="OrthoDB" id="983143at2"/>
<keyword evidence="1" id="KW-0121">Carboxypeptidase</keyword>